<keyword evidence="12" id="KW-1185">Reference proteome</keyword>
<evidence type="ECO:0000256" key="7">
    <source>
        <dbReference type="ARBA" id="ARBA00023157"/>
    </source>
</evidence>
<protein>
    <submittedName>
        <fullName evidence="11">Uncharacterized protein</fullName>
    </submittedName>
</protein>
<dbReference type="GO" id="GO:0016192">
    <property type="term" value="P:vesicle-mediated transport"/>
    <property type="evidence" value="ECO:0007669"/>
    <property type="project" value="UniProtKB-ARBA"/>
</dbReference>
<dbReference type="InterPro" id="IPR036055">
    <property type="entry name" value="LDL_receptor-like_sf"/>
</dbReference>
<feature type="disulfide bond" evidence="8">
    <location>
        <begin position="29"/>
        <end position="44"/>
    </location>
</feature>
<evidence type="ECO:0000256" key="3">
    <source>
        <dbReference type="ARBA" id="ARBA00022692"/>
    </source>
</evidence>
<feature type="transmembrane region" description="Helical" evidence="10">
    <location>
        <begin position="98"/>
        <end position="122"/>
    </location>
</feature>
<comment type="caution">
    <text evidence="11">The sequence shown here is derived from an EMBL/GenBank/DDBJ whole genome shotgun (WGS) entry which is preliminary data.</text>
</comment>
<feature type="region of interest" description="Disordered" evidence="9">
    <location>
        <begin position="527"/>
        <end position="549"/>
    </location>
</feature>
<sequence length="570" mass="63530">MSAFPVTCPPDTVRCDNSWGQCIFISKICNGVEDCEGGWDERNCATYRPPCGENYFRCDDGTCIQNWRKCDGRKDCESGIDEMNCILPTHTIPSGPNMLAILLPTLLCIWLLLLMPIVVYVVKKRRERRNNTSQEMPGRPMDDRTDQRQRRRRRSGDCQHRYGQDLSDSTLAIPGLFMPLPLDGRNISQTQMNLTLTTARIGWSDDLPPGYETDPDPPKYADSYMDRLAGNDGTPLDPAVAVKTIPGSRIWDDPPPAYKLSPTIYAHSQICPSKRGETSGLAIVSDTDNEVNENQRDHRRKRSAKRLKTRANVVPQFVLNLARLRQVDRTNVDTESSCDEHIPSVAMDNTRPTDQEESVDASISNNMNAVGTHGDVNADDACTISSPILNAGATERQRTQSESHCYENTAFESDLCKPTKPLKSVQKSKSTNCINILENHTQLRVLLPRSLVGEKSNADTINTISDTMAKSAHNLSSTGERSVQNAKSDYSTRSIIDQRSARRDRLDRAASLVDLYTTRGDFILSSPSHSNMTSTSLHSVRQPEESGPIKRSKSLQYLNATMIVTNSSEV</sequence>
<evidence type="ECO:0000256" key="4">
    <source>
        <dbReference type="ARBA" id="ARBA00022737"/>
    </source>
</evidence>
<feature type="disulfide bond" evidence="8">
    <location>
        <begin position="58"/>
        <end position="76"/>
    </location>
</feature>
<evidence type="ECO:0000256" key="10">
    <source>
        <dbReference type="SAM" id="Phobius"/>
    </source>
</evidence>
<comment type="caution">
    <text evidence="8">Lacks conserved residue(s) required for the propagation of feature annotation.</text>
</comment>
<keyword evidence="6 10" id="KW-0472">Membrane</keyword>
<dbReference type="SUPFAM" id="SSF57424">
    <property type="entry name" value="LDL receptor-like module"/>
    <property type="match status" value="2"/>
</dbReference>
<evidence type="ECO:0000256" key="2">
    <source>
        <dbReference type="ARBA" id="ARBA00004308"/>
    </source>
</evidence>
<feature type="region of interest" description="Disordered" evidence="9">
    <location>
        <begin position="128"/>
        <end position="163"/>
    </location>
</feature>
<evidence type="ECO:0000256" key="9">
    <source>
        <dbReference type="SAM" id="MobiDB-lite"/>
    </source>
</evidence>
<dbReference type="InterPro" id="IPR023415">
    <property type="entry name" value="LDLR_class-A_CS"/>
</dbReference>
<dbReference type="Proteomes" id="UP000749559">
    <property type="component" value="Unassembled WGS sequence"/>
</dbReference>
<evidence type="ECO:0000313" key="11">
    <source>
        <dbReference type="EMBL" id="CAH1780543.1"/>
    </source>
</evidence>
<dbReference type="GO" id="GO:0005886">
    <property type="term" value="C:plasma membrane"/>
    <property type="evidence" value="ECO:0007669"/>
    <property type="project" value="TreeGrafter"/>
</dbReference>
<dbReference type="SMART" id="SM00192">
    <property type="entry name" value="LDLa"/>
    <property type="match status" value="2"/>
</dbReference>
<dbReference type="InterPro" id="IPR050685">
    <property type="entry name" value="LDLR"/>
</dbReference>
<dbReference type="Gene3D" id="4.10.400.10">
    <property type="entry name" value="Low-density Lipoprotein Receptor"/>
    <property type="match status" value="2"/>
</dbReference>
<keyword evidence="4" id="KW-0677">Repeat</keyword>
<evidence type="ECO:0000256" key="5">
    <source>
        <dbReference type="ARBA" id="ARBA00022989"/>
    </source>
</evidence>
<feature type="disulfide bond" evidence="8">
    <location>
        <begin position="70"/>
        <end position="85"/>
    </location>
</feature>
<keyword evidence="7 8" id="KW-1015">Disulfide bond</keyword>
<comment type="subcellular location">
    <subcellularLocation>
        <location evidence="2">Endomembrane system</location>
    </subcellularLocation>
    <subcellularLocation>
        <location evidence="1">Membrane</location>
        <topology evidence="1">Single-pass membrane protein</topology>
    </subcellularLocation>
</comment>
<dbReference type="CDD" id="cd00112">
    <property type="entry name" value="LDLa"/>
    <property type="match status" value="2"/>
</dbReference>
<dbReference type="GO" id="GO:0012505">
    <property type="term" value="C:endomembrane system"/>
    <property type="evidence" value="ECO:0007669"/>
    <property type="project" value="UniProtKB-SubCell"/>
</dbReference>
<feature type="disulfide bond" evidence="8">
    <location>
        <begin position="51"/>
        <end position="63"/>
    </location>
</feature>
<dbReference type="InterPro" id="IPR002172">
    <property type="entry name" value="LDrepeatLR_classA_rpt"/>
</dbReference>
<dbReference type="Pfam" id="PF00057">
    <property type="entry name" value="Ldl_recept_a"/>
    <property type="match status" value="1"/>
</dbReference>
<proteinExistence type="predicted"/>
<name>A0A8J1Y7E0_OWEFU</name>
<dbReference type="EMBL" id="CAIIXF020000003">
    <property type="protein sequence ID" value="CAH1780543.1"/>
    <property type="molecule type" value="Genomic_DNA"/>
</dbReference>
<dbReference type="PROSITE" id="PS50068">
    <property type="entry name" value="LDLRA_2"/>
    <property type="match status" value="2"/>
</dbReference>
<evidence type="ECO:0000256" key="6">
    <source>
        <dbReference type="ARBA" id="ARBA00023136"/>
    </source>
</evidence>
<dbReference type="AlphaFoldDB" id="A0A8J1Y7E0"/>
<gene>
    <name evidence="11" type="ORF">OFUS_LOCUS7226</name>
</gene>
<organism evidence="11 12">
    <name type="scientific">Owenia fusiformis</name>
    <name type="common">Polychaete worm</name>
    <dbReference type="NCBI Taxonomy" id="6347"/>
    <lineage>
        <taxon>Eukaryota</taxon>
        <taxon>Metazoa</taxon>
        <taxon>Spiralia</taxon>
        <taxon>Lophotrochozoa</taxon>
        <taxon>Annelida</taxon>
        <taxon>Polychaeta</taxon>
        <taxon>Sedentaria</taxon>
        <taxon>Canalipalpata</taxon>
        <taxon>Sabellida</taxon>
        <taxon>Oweniida</taxon>
        <taxon>Oweniidae</taxon>
        <taxon>Owenia</taxon>
    </lineage>
</organism>
<dbReference type="PRINTS" id="PR00261">
    <property type="entry name" value="LDLRECEPTOR"/>
</dbReference>
<dbReference type="PANTHER" id="PTHR24270">
    <property type="entry name" value="LOW-DENSITY LIPOPROTEIN RECEPTOR-RELATED"/>
    <property type="match status" value="1"/>
</dbReference>
<keyword evidence="5 10" id="KW-1133">Transmembrane helix</keyword>
<accession>A0A8J1Y7E0</accession>
<reference evidence="11" key="1">
    <citation type="submission" date="2022-03" db="EMBL/GenBank/DDBJ databases">
        <authorList>
            <person name="Martin C."/>
        </authorList>
    </citation>
    <scope>NUCLEOTIDE SEQUENCE</scope>
</reference>
<evidence type="ECO:0000256" key="1">
    <source>
        <dbReference type="ARBA" id="ARBA00004167"/>
    </source>
</evidence>
<keyword evidence="3 10" id="KW-0812">Transmembrane</keyword>
<evidence type="ECO:0000313" key="12">
    <source>
        <dbReference type="Proteomes" id="UP000749559"/>
    </source>
</evidence>
<evidence type="ECO:0000256" key="8">
    <source>
        <dbReference type="PROSITE-ProRule" id="PRU00124"/>
    </source>
</evidence>
<dbReference type="PROSITE" id="PS01209">
    <property type="entry name" value="LDLRA_1"/>
    <property type="match status" value="1"/>
</dbReference>
<feature type="compositionally biased region" description="Low complexity" evidence="9">
    <location>
        <begin position="527"/>
        <end position="536"/>
    </location>
</feature>
<dbReference type="OrthoDB" id="664115at2759"/>